<evidence type="ECO:0000259" key="2">
    <source>
        <dbReference type="Pfam" id="PF20415"/>
    </source>
</evidence>
<feature type="compositionally biased region" description="Polar residues" evidence="1">
    <location>
        <begin position="56"/>
        <end position="77"/>
    </location>
</feature>
<feature type="region of interest" description="Disordered" evidence="1">
    <location>
        <begin position="156"/>
        <end position="271"/>
    </location>
</feature>
<proteinExistence type="predicted"/>
<name>A0A550CG12_9AGAR</name>
<feature type="region of interest" description="Disordered" evidence="1">
    <location>
        <begin position="32"/>
        <end position="115"/>
    </location>
</feature>
<feature type="compositionally biased region" description="Polar residues" evidence="1">
    <location>
        <begin position="84"/>
        <end position="105"/>
    </location>
</feature>
<reference evidence="3 4" key="1">
    <citation type="journal article" date="2019" name="New Phytol.">
        <title>Comparative genomics reveals unique wood-decay strategies and fruiting body development in the Schizophyllaceae.</title>
        <authorList>
            <person name="Almasi E."/>
            <person name="Sahu N."/>
            <person name="Krizsan K."/>
            <person name="Balint B."/>
            <person name="Kovacs G.M."/>
            <person name="Kiss B."/>
            <person name="Cseklye J."/>
            <person name="Drula E."/>
            <person name="Henrissat B."/>
            <person name="Nagy I."/>
            <person name="Chovatia M."/>
            <person name="Adam C."/>
            <person name="LaButti K."/>
            <person name="Lipzen A."/>
            <person name="Riley R."/>
            <person name="Grigoriev I.V."/>
            <person name="Nagy L.G."/>
        </authorList>
    </citation>
    <scope>NUCLEOTIDE SEQUENCE [LARGE SCALE GENOMIC DNA]</scope>
    <source>
        <strain evidence="3 4">NL-1724</strain>
    </source>
</reference>
<dbReference type="EMBL" id="VDMD01000009">
    <property type="protein sequence ID" value="TRM63735.1"/>
    <property type="molecule type" value="Genomic_DNA"/>
</dbReference>
<dbReference type="AlphaFoldDB" id="A0A550CG12"/>
<comment type="caution">
    <text evidence="3">The sequence shown here is derived from an EMBL/GenBank/DDBJ whole genome shotgun (WGS) entry which is preliminary data.</text>
</comment>
<organism evidence="3 4">
    <name type="scientific">Schizophyllum amplum</name>
    <dbReference type="NCBI Taxonomy" id="97359"/>
    <lineage>
        <taxon>Eukaryota</taxon>
        <taxon>Fungi</taxon>
        <taxon>Dikarya</taxon>
        <taxon>Basidiomycota</taxon>
        <taxon>Agaricomycotina</taxon>
        <taxon>Agaricomycetes</taxon>
        <taxon>Agaricomycetidae</taxon>
        <taxon>Agaricales</taxon>
        <taxon>Schizophyllaceae</taxon>
        <taxon>Schizophyllum</taxon>
    </lineage>
</organism>
<dbReference type="Pfam" id="PF20415">
    <property type="entry name" value="DUF6699"/>
    <property type="match status" value="1"/>
</dbReference>
<accession>A0A550CG12</accession>
<dbReference type="Proteomes" id="UP000320762">
    <property type="component" value="Unassembled WGS sequence"/>
</dbReference>
<dbReference type="OrthoDB" id="3265169at2759"/>
<dbReference type="InterPro" id="IPR046522">
    <property type="entry name" value="DUF6699"/>
</dbReference>
<feature type="compositionally biased region" description="Basic and acidic residues" evidence="1">
    <location>
        <begin position="256"/>
        <end position="271"/>
    </location>
</feature>
<keyword evidence="4" id="KW-1185">Reference proteome</keyword>
<evidence type="ECO:0000313" key="3">
    <source>
        <dbReference type="EMBL" id="TRM63735.1"/>
    </source>
</evidence>
<sequence>MSAPTHYFDIPQDTLPAFQRGNPPVPDAYYTYDPNGATQERHPTSWGPSEPRWPHMTQSAGMQTQQLPPWSVYSQPQQLPPWSAHSQPQQLPHWSTASNPQQLPDPQSGIASPWSAPYNAYQLPNVWSTRSQPQQLPNSWRYTPYDFGGDFPQHTAPNWTYQSFPPDGDAPGMFPAADAGNHRPSMLARASSDRSPPSYAASVPSLPASYAHPRAYGNHTSRASHTSHKSKTSSASHTPIGSHPHPLAPGIAVLDRSSRTARPNDWRPDFRPKRRKFSYRRLFSSSTTHLNRPRTLHALLQHHPTKTPPITYDLRNTPAPDTVYLPLQHRTAALPDLYQLAFSPPAHAVTLLHPRLPWLVHVRAGSPAGITILDVLEGLHRALHRRIHAADLYNDVLGGDDRDAISAAFTARCGGDRELYAKGVKRVDFMSDDVFFCGLAKRANGIWEVKTRPVPAPSDYDC</sequence>
<evidence type="ECO:0000256" key="1">
    <source>
        <dbReference type="SAM" id="MobiDB-lite"/>
    </source>
</evidence>
<protein>
    <recommendedName>
        <fullName evidence="2">DUF6699 domain-containing protein</fullName>
    </recommendedName>
</protein>
<gene>
    <name evidence="3" type="ORF">BD626DRAFT_495223</name>
</gene>
<evidence type="ECO:0000313" key="4">
    <source>
        <dbReference type="Proteomes" id="UP000320762"/>
    </source>
</evidence>
<feature type="domain" description="DUF6699" evidence="2">
    <location>
        <begin position="310"/>
        <end position="443"/>
    </location>
</feature>
<dbReference type="STRING" id="97359.A0A550CG12"/>